<dbReference type="GO" id="GO:0008168">
    <property type="term" value="F:methyltransferase activity"/>
    <property type="evidence" value="ECO:0007669"/>
    <property type="project" value="UniProtKB-KW"/>
</dbReference>
<protein>
    <submittedName>
        <fullName evidence="1">Lysine methyltransferase</fullName>
    </submittedName>
</protein>
<dbReference type="Pfam" id="PF10294">
    <property type="entry name" value="Methyltransf_16"/>
    <property type="match status" value="1"/>
</dbReference>
<organism evidence="1 2">
    <name type="scientific">Desulfallas thermosapovorans DSM 6562</name>
    <dbReference type="NCBI Taxonomy" id="1121431"/>
    <lineage>
        <taxon>Bacteria</taxon>
        <taxon>Bacillati</taxon>
        <taxon>Bacillota</taxon>
        <taxon>Clostridia</taxon>
        <taxon>Eubacteriales</taxon>
        <taxon>Desulfallaceae</taxon>
        <taxon>Desulfallas</taxon>
    </lineage>
</organism>
<keyword evidence="1" id="KW-0489">Methyltransferase</keyword>
<proteinExistence type="predicted"/>
<dbReference type="EMBL" id="VNHM01000005">
    <property type="protein sequence ID" value="TYO96244.1"/>
    <property type="molecule type" value="Genomic_DNA"/>
</dbReference>
<dbReference type="Proteomes" id="UP000323166">
    <property type="component" value="Unassembled WGS sequence"/>
</dbReference>
<comment type="caution">
    <text evidence="1">The sequence shown here is derived from an EMBL/GenBank/DDBJ whole genome shotgun (WGS) entry which is preliminary data.</text>
</comment>
<dbReference type="PANTHER" id="PTHR14614">
    <property type="entry name" value="HEPATOCELLULAR CARCINOMA-ASSOCIATED ANTIGEN"/>
    <property type="match status" value="1"/>
</dbReference>
<dbReference type="GO" id="GO:0032259">
    <property type="term" value="P:methylation"/>
    <property type="evidence" value="ECO:0007669"/>
    <property type="project" value="UniProtKB-KW"/>
</dbReference>
<name>A0A5S4ZTP4_9FIRM</name>
<dbReference type="AlphaFoldDB" id="A0A5S4ZTP4"/>
<keyword evidence="2" id="KW-1185">Reference proteome</keyword>
<dbReference type="InterPro" id="IPR019410">
    <property type="entry name" value="Methyltransf_16"/>
</dbReference>
<sequence>MTFELPGRQVSLLGVKDVESLITDPTDEDKVPCWAEIWPAARGLAQWIWKNATFAGDRLLELGTGLGLPGIICGIKGAQVTFSDFNPSALELVRLNATRNGLLDFCTHLGDWRDFKLPGKFRWVMGSDIFYDPKLNVYLKELIPRVTADGGNVLIAHPGRPASFRFVEELMEVAGFDEQHQVVPVTIEDPYFPYYEIHIHHIKLNSQV</sequence>
<dbReference type="InterPro" id="IPR029063">
    <property type="entry name" value="SAM-dependent_MTases_sf"/>
</dbReference>
<keyword evidence="1" id="KW-0808">Transferase</keyword>
<dbReference type="Gene3D" id="3.40.50.150">
    <property type="entry name" value="Vaccinia Virus protein VP39"/>
    <property type="match status" value="1"/>
</dbReference>
<accession>A0A5S4ZTP4</accession>
<evidence type="ECO:0000313" key="1">
    <source>
        <dbReference type="EMBL" id="TYO96244.1"/>
    </source>
</evidence>
<dbReference type="SUPFAM" id="SSF53335">
    <property type="entry name" value="S-adenosyl-L-methionine-dependent methyltransferases"/>
    <property type="match status" value="1"/>
</dbReference>
<reference evidence="1 2" key="1">
    <citation type="submission" date="2019-07" db="EMBL/GenBank/DDBJ databases">
        <title>Genomic Encyclopedia of Type Strains, Phase I: the one thousand microbial genomes (KMG-I) project.</title>
        <authorList>
            <person name="Kyrpides N."/>
        </authorList>
    </citation>
    <scope>NUCLEOTIDE SEQUENCE [LARGE SCALE GENOMIC DNA]</scope>
    <source>
        <strain evidence="1 2">DSM 6562</strain>
    </source>
</reference>
<evidence type="ECO:0000313" key="2">
    <source>
        <dbReference type="Proteomes" id="UP000323166"/>
    </source>
</evidence>
<gene>
    <name evidence="1" type="ORF">LX24_01201</name>
</gene>